<protein>
    <submittedName>
        <fullName evidence="2">Uncharacterized protein</fullName>
    </submittedName>
</protein>
<organism evidence="2">
    <name type="scientific">Cacopsylla melanoneura</name>
    <dbReference type="NCBI Taxonomy" id="428564"/>
    <lineage>
        <taxon>Eukaryota</taxon>
        <taxon>Metazoa</taxon>
        <taxon>Ecdysozoa</taxon>
        <taxon>Arthropoda</taxon>
        <taxon>Hexapoda</taxon>
        <taxon>Insecta</taxon>
        <taxon>Pterygota</taxon>
        <taxon>Neoptera</taxon>
        <taxon>Paraneoptera</taxon>
        <taxon>Hemiptera</taxon>
        <taxon>Sternorrhyncha</taxon>
        <taxon>Psylloidea</taxon>
        <taxon>Psyllidae</taxon>
        <taxon>Psyllinae</taxon>
        <taxon>Cacopsylla</taxon>
    </lineage>
</organism>
<feature type="compositionally biased region" description="Gly residues" evidence="1">
    <location>
        <begin position="16"/>
        <end position="36"/>
    </location>
</feature>
<name>A0A8D8T974_9HEMI</name>
<dbReference type="AlphaFoldDB" id="A0A8D8T974"/>
<evidence type="ECO:0000313" key="2">
    <source>
        <dbReference type="EMBL" id="CAG6681176.1"/>
    </source>
</evidence>
<evidence type="ECO:0000256" key="1">
    <source>
        <dbReference type="SAM" id="MobiDB-lite"/>
    </source>
</evidence>
<feature type="compositionally biased region" description="Gly residues" evidence="1">
    <location>
        <begin position="51"/>
        <end position="61"/>
    </location>
</feature>
<feature type="compositionally biased region" description="Gly residues" evidence="1">
    <location>
        <begin position="90"/>
        <end position="106"/>
    </location>
</feature>
<reference evidence="2" key="1">
    <citation type="submission" date="2021-05" db="EMBL/GenBank/DDBJ databases">
        <authorList>
            <person name="Alioto T."/>
            <person name="Alioto T."/>
            <person name="Gomez Garrido J."/>
        </authorList>
    </citation>
    <scope>NUCLEOTIDE SEQUENCE</scope>
</reference>
<sequence length="126" mass="12813">MITRSIHRAVHSLAEGGSGGGTLGEGDLGRCGLGDGGLREQDEGDWALGGATRGGSGGGSLVEGDLGRHSTDLGRCGPGDGGLREQDQGDFGGATRGVEGGTLGEGGGEHFLRKNIMERDFFKRFP</sequence>
<feature type="region of interest" description="Disordered" evidence="1">
    <location>
        <begin position="13"/>
        <end position="109"/>
    </location>
</feature>
<dbReference type="EMBL" id="HBUF01254553">
    <property type="protein sequence ID" value="CAG6681176.1"/>
    <property type="molecule type" value="Transcribed_RNA"/>
</dbReference>
<accession>A0A8D8T974</accession>
<proteinExistence type="predicted"/>